<proteinExistence type="predicted"/>
<name>A0A2A4X058_9GAMM</name>
<protein>
    <submittedName>
        <fullName evidence="1">Uncharacterized protein</fullName>
    </submittedName>
</protein>
<accession>A0A2A4X058</accession>
<dbReference type="Proteomes" id="UP000218767">
    <property type="component" value="Unassembled WGS sequence"/>
</dbReference>
<gene>
    <name evidence="1" type="ORF">COB20_12025</name>
</gene>
<dbReference type="EMBL" id="NVUL01000066">
    <property type="protein sequence ID" value="PCI75866.1"/>
    <property type="molecule type" value="Genomic_DNA"/>
</dbReference>
<sequence length="59" mass="6910">MVELKGVSSHQKHMWWINMVNQYYLACAGACENESDLVETVFYRDDYLLQSILVRQIGL</sequence>
<dbReference type="AlphaFoldDB" id="A0A2A4X058"/>
<comment type="caution">
    <text evidence="1">The sequence shown here is derived from an EMBL/GenBank/DDBJ whole genome shotgun (WGS) entry which is preliminary data.</text>
</comment>
<evidence type="ECO:0000313" key="2">
    <source>
        <dbReference type="Proteomes" id="UP000218767"/>
    </source>
</evidence>
<reference evidence="2" key="1">
    <citation type="submission" date="2017-08" db="EMBL/GenBank/DDBJ databases">
        <title>A dynamic microbial community with high functional redundancy inhabits the cold, oxic subseafloor aquifer.</title>
        <authorList>
            <person name="Tully B.J."/>
            <person name="Wheat C.G."/>
            <person name="Glazer B.T."/>
            <person name="Huber J.A."/>
        </authorList>
    </citation>
    <scope>NUCLEOTIDE SEQUENCE [LARGE SCALE GENOMIC DNA]</scope>
</reference>
<evidence type="ECO:0000313" key="1">
    <source>
        <dbReference type="EMBL" id="PCI75866.1"/>
    </source>
</evidence>
<organism evidence="1 2">
    <name type="scientific">SAR86 cluster bacterium</name>
    <dbReference type="NCBI Taxonomy" id="2030880"/>
    <lineage>
        <taxon>Bacteria</taxon>
        <taxon>Pseudomonadati</taxon>
        <taxon>Pseudomonadota</taxon>
        <taxon>Gammaproteobacteria</taxon>
        <taxon>SAR86 cluster</taxon>
    </lineage>
</organism>